<feature type="compositionally biased region" description="Polar residues" evidence="11">
    <location>
        <begin position="251"/>
        <end position="260"/>
    </location>
</feature>
<dbReference type="InterPro" id="IPR008635">
    <property type="entry name" value="Coiled_stalk_dom"/>
</dbReference>
<gene>
    <name evidence="16" type="ORF">ACFSAV_06280</name>
</gene>
<keyword evidence="6" id="KW-0812">Transmembrane</keyword>
<evidence type="ECO:0000259" key="13">
    <source>
        <dbReference type="Pfam" id="PF05658"/>
    </source>
</evidence>
<comment type="similarity">
    <text evidence="3">Belongs to the autotransporter-2 (AT-2) (TC 1.B.40) family.</text>
</comment>
<evidence type="ECO:0000256" key="9">
    <source>
        <dbReference type="ARBA" id="ARBA00023136"/>
    </source>
</evidence>
<keyword evidence="7" id="KW-0732">Signal</keyword>
<feature type="domain" description="Trimeric autotransporter adhesin YadA-like C-terminal membrane anchor" evidence="12">
    <location>
        <begin position="950"/>
        <end position="1010"/>
    </location>
</feature>
<dbReference type="InterPro" id="IPR005594">
    <property type="entry name" value="YadA_C"/>
</dbReference>
<dbReference type="InterPro" id="IPR024973">
    <property type="entry name" value="ESPR"/>
</dbReference>
<comment type="caution">
    <text evidence="16">The sequence shown here is derived from an EMBL/GenBank/DDBJ whole genome shotgun (WGS) entry which is preliminary data.</text>
</comment>
<evidence type="ECO:0000256" key="1">
    <source>
        <dbReference type="ARBA" id="ARBA00004241"/>
    </source>
</evidence>
<dbReference type="Gene3D" id="2.60.40.4050">
    <property type="match status" value="1"/>
</dbReference>
<dbReference type="InterPro" id="IPR011049">
    <property type="entry name" value="Serralysin-like_metalloprot_C"/>
</dbReference>
<feature type="domain" description="Trimeric autotransporter adhesin YadA-like head" evidence="13">
    <location>
        <begin position="384"/>
        <end position="408"/>
    </location>
</feature>
<feature type="domain" description="Trimeric autotransporter adhesin YadA-like stalk" evidence="14">
    <location>
        <begin position="750"/>
        <end position="784"/>
    </location>
</feature>
<keyword evidence="5" id="KW-1134">Transmembrane beta strand</keyword>
<feature type="domain" description="Trimeric autotransporter adhesin YadA-like stalk" evidence="14">
    <location>
        <begin position="448"/>
        <end position="483"/>
    </location>
</feature>
<name>A0ABW4NWI6_9PAST</name>
<feature type="domain" description="Trimeric autotransporter adhesin YadA-like head" evidence="13">
    <location>
        <begin position="354"/>
        <end position="380"/>
    </location>
</feature>
<dbReference type="Pfam" id="PF05662">
    <property type="entry name" value="YadA_stalk"/>
    <property type="match status" value="2"/>
</dbReference>
<evidence type="ECO:0000256" key="8">
    <source>
        <dbReference type="ARBA" id="ARBA00022927"/>
    </source>
</evidence>
<organism evidence="16 17">
    <name type="scientific">Pasteurella oralis</name>
    <dbReference type="NCBI Taxonomy" id="1071947"/>
    <lineage>
        <taxon>Bacteria</taxon>
        <taxon>Pseudomonadati</taxon>
        <taxon>Pseudomonadota</taxon>
        <taxon>Gammaproteobacteria</taxon>
        <taxon>Pasteurellales</taxon>
        <taxon>Pasteurellaceae</taxon>
        <taxon>Pasteurella</taxon>
    </lineage>
</organism>
<evidence type="ECO:0000259" key="14">
    <source>
        <dbReference type="Pfam" id="PF05662"/>
    </source>
</evidence>
<dbReference type="InterPro" id="IPR008640">
    <property type="entry name" value="Adhesin_Head_dom"/>
</dbReference>
<evidence type="ECO:0000256" key="2">
    <source>
        <dbReference type="ARBA" id="ARBA00004442"/>
    </source>
</evidence>
<feature type="domain" description="ESPR" evidence="15">
    <location>
        <begin position="1"/>
        <end position="32"/>
    </location>
</feature>
<keyword evidence="8" id="KW-0653">Protein transport</keyword>
<evidence type="ECO:0000256" key="11">
    <source>
        <dbReference type="SAM" id="MobiDB-lite"/>
    </source>
</evidence>
<feature type="domain" description="Trimeric autotransporter adhesin YadA-like head" evidence="13">
    <location>
        <begin position="225"/>
        <end position="249"/>
    </location>
</feature>
<keyword evidence="10" id="KW-0998">Cell outer membrane</keyword>
<dbReference type="InterPro" id="IPR045584">
    <property type="entry name" value="Pilin-like"/>
</dbReference>
<evidence type="ECO:0000256" key="3">
    <source>
        <dbReference type="ARBA" id="ARBA00005848"/>
    </source>
</evidence>
<keyword evidence="4" id="KW-0813">Transport</keyword>
<keyword evidence="9" id="KW-0472">Membrane</keyword>
<accession>A0ABW4NWI6</accession>
<dbReference type="CDD" id="cd12820">
    <property type="entry name" value="LbR_YadA-like"/>
    <property type="match status" value="2"/>
</dbReference>
<dbReference type="Gene3D" id="3.30.1300.30">
    <property type="entry name" value="GSPII I/J protein-like"/>
    <property type="match status" value="1"/>
</dbReference>
<dbReference type="SUPFAM" id="SSF101967">
    <property type="entry name" value="Adhesin YadA, collagen-binding domain"/>
    <property type="match status" value="1"/>
</dbReference>
<feature type="domain" description="Trimeric autotransporter adhesin YadA-like head" evidence="13">
    <location>
        <begin position="169"/>
        <end position="194"/>
    </location>
</feature>
<feature type="domain" description="Trimeric autotransporter adhesin YadA-like head" evidence="13">
    <location>
        <begin position="277"/>
        <end position="302"/>
    </location>
</feature>
<dbReference type="Gene3D" id="2.20.70.140">
    <property type="match status" value="1"/>
</dbReference>
<evidence type="ECO:0000259" key="15">
    <source>
        <dbReference type="Pfam" id="PF13018"/>
    </source>
</evidence>
<dbReference type="SUPFAM" id="SSF54523">
    <property type="entry name" value="Pili subunits"/>
    <property type="match status" value="1"/>
</dbReference>
<feature type="region of interest" description="Disordered" evidence="11">
    <location>
        <begin position="251"/>
        <end position="271"/>
    </location>
</feature>
<sequence length="1010" mass="106255">MNRIYKVIWNIMTQSLVVVSELAKGRSKLSSTLHKHLHSTETQFNFKLTILSSLFFITLPSQAYIDIQQTVNGTIVNGRADNNVVDQNYNDKDGSRPYNYWNPGNKSYTNKEQKNIDPQGLSENQSAENYFDPKTAQGIKLGRETDIKSTADKANPQYDGIAIGDYSKATGGVAVALGAFAQAEKIGSVAVGTAARAHGFNSLSMMRQSAAIGDYSTAIGSVAWAKGEASFALGASATALGDQSIAIGSVSPKTLNGENQHNAKKTKYDGMNRTQTNGDYAIAIGSGARANGHNSFAFGANAETGQFKMEDDSYLNEKVLSADKDNRAIAAIAFGVNSKAKKEKTIAFGYQAEAHGKKAVAIGTGAKATQDRATVLGTSAQSKAKNATALGFAAQAKHKNSVALGASSVTTEKVATEKTTINGNEHKFAGEKPIGTVSIGSTNQERTLTNLAAGRISDKSTDAINGSQLYALQQEVEKGWMLKVEEAGGKVVNANGASKVKLGDTVTIKAGKNIKIKQDGANVTIATRDNLTVNKLIAGGKNGQKSVDGVVSAKGKDGKSGVTLKGKEGAIEIASPNNTNGSITKVTVSVAKGSKGLKGQEGAHKARLVYTRPNDQQEEVATLNDGLMFVGNDGNDNNKVVKRKLNQKLGILGGIADSSKLSDSTFVTSANLGVRYKDDHSLEIVMKRRPKFAGIVLNGKDGKDAEIKFKNKDGQEGMSIVGKPGSNGEQNLVLRGPDDKDGVTFNQDGRITNLMDGKDSKDAVNLGQLEKAKEELTEKGFAIQAEDGNAVKKRLGEKVDIVGADSNIKTKVEDGKVKIALAKQIDLSEEGSLKIGSTKVSNDGVKVGDTVELNQQGLRAGDIHVTSQGINAGHKQISHVASGLVDNHGQPVDVRQASGNTLYNAVNVGDLKHVTNALHHKIDKVNSRVNRLDKQVRGVGANSAAAASLPQVYRAGKSMLSAAAGGYSGASALAVGYSRASDNGKLILKLTGTANSVGQYSGGVGLGYQW</sequence>
<protein>
    <submittedName>
        <fullName evidence="16">YadA-like family protein</fullName>
    </submittedName>
</protein>
<evidence type="ECO:0000259" key="12">
    <source>
        <dbReference type="Pfam" id="PF03895"/>
    </source>
</evidence>
<evidence type="ECO:0000313" key="17">
    <source>
        <dbReference type="Proteomes" id="UP001597420"/>
    </source>
</evidence>
<evidence type="ECO:0000256" key="6">
    <source>
        <dbReference type="ARBA" id="ARBA00022692"/>
    </source>
</evidence>
<feature type="region of interest" description="Disordered" evidence="11">
    <location>
        <begin position="88"/>
        <end position="127"/>
    </location>
</feature>
<comment type="subcellular location">
    <subcellularLocation>
        <location evidence="2">Cell outer membrane</location>
    </subcellularLocation>
    <subcellularLocation>
        <location evidence="1">Cell surface</location>
    </subcellularLocation>
</comment>
<dbReference type="Gene3D" id="6.20.50.100">
    <property type="match status" value="1"/>
</dbReference>
<reference evidence="17" key="1">
    <citation type="journal article" date="2019" name="Int. J. Syst. Evol. Microbiol.">
        <title>The Global Catalogue of Microorganisms (GCM) 10K type strain sequencing project: providing services to taxonomists for standard genome sequencing and annotation.</title>
        <authorList>
            <consortium name="The Broad Institute Genomics Platform"/>
            <consortium name="The Broad Institute Genome Sequencing Center for Infectious Disease"/>
            <person name="Wu L."/>
            <person name="Ma J."/>
        </authorList>
    </citation>
    <scope>NUCLEOTIDE SEQUENCE [LARGE SCALE GENOMIC DNA]</scope>
    <source>
        <strain evidence="17">CCM 7950</strain>
    </source>
</reference>
<proteinExistence type="inferred from homology"/>
<feature type="domain" description="Trimeric autotransporter adhesin YadA-like head" evidence="13">
    <location>
        <begin position="331"/>
        <end position="352"/>
    </location>
</feature>
<dbReference type="Pfam" id="PF13018">
    <property type="entry name" value="ESPR"/>
    <property type="match status" value="1"/>
</dbReference>
<keyword evidence="17" id="KW-1185">Reference proteome</keyword>
<evidence type="ECO:0000256" key="10">
    <source>
        <dbReference type="ARBA" id="ARBA00023237"/>
    </source>
</evidence>
<dbReference type="Proteomes" id="UP001597420">
    <property type="component" value="Unassembled WGS sequence"/>
</dbReference>
<dbReference type="RefSeq" id="WP_379097515.1">
    <property type="nucleotide sequence ID" value="NZ_JBHUFP010000007.1"/>
</dbReference>
<evidence type="ECO:0000313" key="16">
    <source>
        <dbReference type="EMBL" id="MFD1805982.1"/>
    </source>
</evidence>
<dbReference type="EMBL" id="JBHUFP010000007">
    <property type="protein sequence ID" value="MFD1805982.1"/>
    <property type="molecule type" value="Genomic_DNA"/>
</dbReference>
<dbReference type="Gene3D" id="2.150.10.10">
    <property type="entry name" value="Serralysin-like metalloprotease, C-terminal"/>
    <property type="match status" value="3"/>
</dbReference>
<evidence type="ECO:0000256" key="7">
    <source>
        <dbReference type="ARBA" id="ARBA00022729"/>
    </source>
</evidence>
<dbReference type="Pfam" id="PF05658">
    <property type="entry name" value="YadA_head"/>
    <property type="match status" value="6"/>
</dbReference>
<evidence type="ECO:0000256" key="4">
    <source>
        <dbReference type="ARBA" id="ARBA00022448"/>
    </source>
</evidence>
<dbReference type="Pfam" id="PF03895">
    <property type="entry name" value="YadA_anchor"/>
    <property type="match status" value="1"/>
</dbReference>
<evidence type="ECO:0000256" key="5">
    <source>
        <dbReference type="ARBA" id="ARBA00022452"/>
    </source>
</evidence>